<dbReference type="Proteomes" id="UP000612055">
    <property type="component" value="Unassembled WGS sequence"/>
</dbReference>
<dbReference type="OrthoDB" id="525314at2759"/>
<organism evidence="1 2">
    <name type="scientific">Edaphochlamys debaryana</name>
    <dbReference type="NCBI Taxonomy" id="47281"/>
    <lineage>
        <taxon>Eukaryota</taxon>
        <taxon>Viridiplantae</taxon>
        <taxon>Chlorophyta</taxon>
        <taxon>core chlorophytes</taxon>
        <taxon>Chlorophyceae</taxon>
        <taxon>CS clade</taxon>
        <taxon>Chlamydomonadales</taxon>
        <taxon>Chlamydomonadales incertae sedis</taxon>
        <taxon>Edaphochlamys</taxon>
    </lineage>
</organism>
<keyword evidence="2" id="KW-1185">Reference proteome</keyword>
<name>A0A835XZV8_9CHLO</name>
<gene>
    <name evidence="1" type="ORF">HYH03_008427</name>
</gene>
<protein>
    <submittedName>
        <fullName evidence="1">Uncharacterized protein</fullName>
    </submittedName>
</protein>
<evidence type="ECO:0000313" key="2">
    <source>
        <dbReference type="Proteomes" id="UP000612055"/>
    </source>
</evidence>
<dbReference type="EMBL" id="JAEHOE010000038">
    <property type="protein sequence ID" value="KAG2493291.1"/>
    <property type="molecule type" value="Genomic_DNA"/>
</dbReference>
<dbReference type="AlphaFoldDB" id="A0A835XZV8"/>
<evidence type="ECO:0000313" key="1">
    <source>
        <dbReference type="EMBL" id="KAG2493291.1"/>
    </source>
</evidence>
<sequence length="212" mass="23443">MGDMPMGSMTNLTGSVIPGTDFISAERKLARKGYPWCATSKDTAYFLKPVVSMLANTPEYAEYAFNLVENYNLCKTILERKKKAGAVSTQCAAPFYSFMIAVSDVCHEAIMSVKTVRMFSWEDKPGVNATEMYAHSHKGHNTGVPLLKYLIKPNHLTPTPGVVRSFTLSLRIYKHAGSTCTDLKTLCGGDTCMAALSDEEYETCPAFFSRFK</sequence>
<proteinExistence type="predicted"/>
<reference evidence="1" key="1">
    <citation type="journal article" date="2020" name="bioRxiv">
        <title>Comparative genomics of Chlamydomonas.</title>
        <authorList>
            <person name="Craig R.J."/>
            <person name="Hasan A.R."/>
            <person name="Ness R.W."/>
            <person name="Keightley P.D."/>
        </authorList>
    </citation>
    <scope>NUCLEOTIDE SEQUENCE</scope>
    <source>
        <strain evidence="1">CCAP 11/70</strain>
    </source>
</reference>
<accession>A0A835XZV8</accession>
<comment type="caution">
    <text evidence="1">The sequence shown here is derived from an EMBL/GenBank/DDBJ whole genome shotgun (WGS) entry which is preliminary data.</text>
</comment>